<dbReference type="Pfam" id="PF18895">
    <property type="entry name" value="T4SS_pilin"/>
    <property type="match status" value="1"/>
</dbReference>
<dbReference type="SUPFAM" id="SSF49899">
    <property type="entry name" value="Concanavalin A-like lectins/glucanases"/>
    <property type="match status" value="1"/>
</dbReference>
<dbReference type="InterPro" id="IPR043993">
    <property type="entry name" value="T4SS_pilin"/>
</dbReference>
<feature type="transmembrane region" description="Helical" evidence="1">
    <location>
        <begin position="58"/>
        <end position="80"/>
    </location>
</feature>
<keyword evidence="1" id="KW-0472">Membrane</keyword>
<protein>
    <recommendedName>
        <fullName evidence="4">IPT/TIG domain-containing protein</fullName>
    </recommendedName>
</protein>
<evidence type="ECO:0000256" key="1">
    <source>
        <dbReference type="SAM" id="Phobius"/>
    </source>
</evidence>
<reference evidence="2 3" key="1">
    <citation type="submission" date="2017-09" db="EMBL/GenBank/DDBJ databases">
        <title>Depth-based differentiation of microbial function through sediment-hosted aquifers and enrichment of novel symbionts in the deep terrestrial subsurface.</title>
        <authorList>
            <person name="Probst A.J."/>
            <person name="Ladd B."/>
            <person name="Jarett J.K."/>
            <person name="Geller-Mcgrath D.E."/>
            <person name="Sieber C.M."/>
            <person name="Emerson J.B."/>
            <person name="Anantharaman K."/>
            <person name="Thomas B.C."/>
            <person name="Malmstrom R."/>
            <person name="Stieglmeier M."/>
            <person name="Klingl A."/>
            <person name="Woyke T."/>
            <person name="Ryan C.M."/>
            <person name="Banfield J.F."/>
        </authorList>
    </citation>
    <scope>NUCLEOTIDE SEQUENCE [LARGE SCALE GENOMIC DNA]</scope>
    <source>
        <strain evidence="2">CG11_big_fil_rev_8_21_14_0_20_43_7</strain>
    </source>
</reference>
<dbReference type="Gene3D" id="2.60.40.10">
    <property type="entry name" value="Immunoglobulins"/>
    <property type="match status" value="1"/>
</dbReference>
<evidence type="ECO:0000313" key="3">
    <source>
        <dbReference type="Proteomes" id="UP000229782"/>
    </source>
</evidence>
<gene>
    <name evidence="2" type="ORF">COV60_02985</name>
</gene>
<dbReference type="Pfam" id="PF13385">
    <property type="entry name" value="Laminin_G_3"/>
    <property type="match status" value="1"/>
</dbReference>
<dbReference type="InterPro" id="IPR013783">
    <property type="entry name" value="Ig-like_fold"/>
</dbReference>
<dbReference type="Proteomes" id="UP000229782">
    <property type="component" value="Unassembled WGS sequence"/>
</dbReference>
<proteinExistence type="predicted"/>
<comment type="caution">
    <text evidence="2">The sequence shown here is derived from an EMBL/GenBank/DDBJ whole genome shotgun (WGS) entry which is preliminary data.</text>
</comment>
<keyword evidence="1" id="KW-0812">Transmembrane</keyword>
<dbReference type="AlphaFoldDB" id="A0A2H0N213"/>
<evidence type="ECO:0000313" key="2">
    <source>
        <dbReference type="EMBL" id="PIR02942.1"/>
    </source>
</evidence>
<feature type="non-terminal residue" evidence="2">
    <location>
        <position position="832"/>
    </location>
</feature>
<dbReference type="EMBL" id="PCWM01000070">
    <property type="protein sequence ID" value="PIR02942.1"/>
    <property type="molecule type" value="Genomic_DNA"/>
</dbReference>
<name>A0A2H0N213_9BACT</name>
<dbReference type="InterPro" id="IPR013320">
    <property type="entry name" value="ConA-like_dom_sf"/>
</dbReference>
<feature type="transmembrane region" description="Helical" evidence="1">
    <location>
        <begin position="101"/>
        <end position="123"/>
    </location>
</feature>
<accession>A0A2H0N213</accession>
<keyword evidence="1" id="KW-1133">Transmembrane helix</keyword>
<sequence length="832" mass="88185">MHSFLREKSQMRTYIILGVMLFMFGLFLPHLSFAQGDFGLQTVQDQGLALSGQPLNVTIVKLIRIILGFLGLIAVIIVLYGGYTYMTAGGNEDKIAKAKMILRNGLIGLAIILFSFIIVQFVLQKLSDATGLNSGNGNNDIGCTGLQCSSFGSCFSDHFAAISVTPSQEATGMNNIIVRAVFTKAVGTSVSDILTITRGGEDITKRFTFIFAEGTDKRVVEAVYGQPPEGKGCTEEGKTDAVDCMFVHDDYKVNVNANVVASDGQALESGIVCGTQSVDEVTFNVDQLRNDTIAPILNPLGVADPTIGLLYTEAVPQIFAGRSYPITGTLIDESGVGYVHIHIEADDDATDFIDTDLGPGKDVSADPYIFVHEQFFSDGITKKWNAPKQYTITATGWDIDHNSVVATSSFVLLGANCANDTVDQGEINLNEGGSCGTPTGGSCSSHSVCASQQCVDGQCVAYPKIINVNPMDGAPGNWVTLLGKYFGDTPGSVSFGSDENGWGEASLVQCPGVLNGDTWHDSFAIVEVPVQQSTGGTNGGIALDGDGYIELTPPALSNGQSFDAGWTSVMWIALNSVTSSSPQTVFLLGDSTTSLELQLTTAGRLLLIQTENGVVKASMEGNILPTPTAGSFSFLSIAERANGAKMVMVDGVQYIFSTSFPVLNFSGPSVIRLGNGENGNTPFHGVFDEVAVFPSYAMSSFVYSTLGPVASSQQSVAYRDAVLSLNPMWYWRLGDSNVNTITEYISGTDTGEGIGAGVTMLAPGLFGALDVPPTTVAIRLTNEYGYSDTTIDAHGPLPVYIDPVTKQAYPDGLFRYNDIKKPGLCAVVADGS</sequence>
<organism evidence="2 3">
    <name type="scientific">Candidatus Magasanikbacteria bacterium CG11_big_fil_rev_8_21_14_0_20_43_7</name>
    <dbReference type="NCBI Taxonomy" id="1974654"/>
    <lineage>
        <taxon>Bacteria</taxon>
        <taxon>Candidatus Magasanikiibacteriota</taxon>
    </lineage>
</organism>
<evidence type="ECO:0008006" key="4">
    <source>
        <dbReference type="Google" id="ProtNLM"/>
    </source>
</evidence>